<dbReference type="CDD" id="cd00096">
    <property type="entry name" value="Ig"/>
    <property type="match status" value="2"/>
</dbReference>
<dbReference type="InterPro" id="IPR007110">
    <property type="entry name" value="Ig-like_dom"/>
</dbReference>
<dbReference type="CDD" id="cd00063">
    <property type="entry name" value="FN3"/>
    <property type="match status" value="1"/>
</dbReference>
<dbReference type="InterPro" id="IPR003598">
    <property type="entry name" value="Ig_sub2"/>
</dbReference>
<feature type="domain" description="Ig-like" evidence="8">
    <location>
        <begin position="311"/>
        <end position="392"/>
    </location>
</feature>
<feature type="transmembrane region" description="Helical" evidence="7">
    <location>
        <begin position="790"/>
        <end position="812"/>
    </location>
</feature>
<evidence type="ECO:0000313" key="11">
    <source>
        <dbReference type="EnsemblMetazoa" id="CapteP229391"/>
    </source>
</evidence>
<dbReference type="PROSITE" id="PS50853">
    <property type="entry name" value="FN3"/>
    <property type="match status" value="1"/>
</dbReference>
<dbReference type="GO" id="GO:0098609">
    <property type="term" value="P:cell-cell adhesion"/>
    <property type="evidence" value="ECO:0007669"/>
    <property type="project" value="TreeGrafter"/>
</dbReference>
<feature type="domain" description="Ig-like" evidence="8">
    <location>
        <begin position="506"/>
        <end position="584"/>
    </location>
</feature>
<dbReference type="SMART" id="SM00408">
    <property type="entry name" value="IGc2"/>
    <property type="match status" value="3"/>
</dbReference>
<feature type="compositionally biased region" description="Basic and acidic residues" evidence="6">
    <location>
        <begin position="1051"/>
        <end position="1066"/>
    </location>
</feature>
<feature type="compositionally biased region" description="Basic residues" evidence="6">
    <location>
        <begin position="894"/>
        <end position="904"/>
    </location>
</feature>
<dbReference type="InterPro" id="IPR003961">
    <property type="entry name" value="FN3_dom"/>
</dbReference>
<keyword evidence="5" id="KW-0393">Immunoglobulin domain</keyword>
<reference evidence="12" key="1">
    <citation type="submission" date="2012-12" db="EMBL/GenBank/DDBJ databases">
        <authorList>
            <person name="Hellsten U."/>
            <person name="Grimwood J."/>
            <person name="Chapman J.A."/>
            <person name="Shapiro H."/>
            <person name="Aerts A."/>
            <person name="Otillar R.P."/>
            <person name="Terry A.Y."/>
            <person name="Boore J.L."/>
            <person name="Simakov O."/>
            <person name="Marletaz F."/>
            <person name="Cho S.-J."/>
            <person name="Edsinger-Gonzales E."/>
            <person name="Havlak P."/>
            <person name="Kuo D.-H."/>
            <person name="Larsson T."/>
            <person name="Lv J."/>
            <person name="Arendt D."/>
            <person name="Savage R."/>
            <person name="Osoegawa K."/>
            <person name="de Jong P."/>
            <person name="Lindberg D.R."/>
            <person name="Seaver E.C."/>
            <person name="Weisblat D.A."/>
            <person name="Putnam N.H."/>
            <person name="Grigoriev I.V."/>
            <person name="Rokhsar D.S."/>
        </authorList>
    </citation>
    <scope>NUCLEOTIDE SEQUENCE</scope>
    <source>
        <strain evidence="12">I ESC-2004</strain>
    </source>
</reference>
<sequence>MAVCRIKNPWDLSIRVGGNPDPEPSVLAPYHPIGLGGAVKPYHITKYSLILGAILCSDILWLLAVNGLVSEHIVFGWYLTQDAAVSMASWRILLVAFCVLHRGNGQVFESSPGLIKVEEGEDVELRWHTTVELRGDITFYHTSYDDENKLYKIIFSTHYKHGRCNDSCEYLNGERESGIKIPNVRTADAGKYFIQANNRINDDAVIYVFQKPNKPLLTSDSDEVEEGDDVKLTCNSSSNSLPADNRSNVTMNYLWKINGQDYDECDVDVCTITGIRRENSGFSFACIASESGSRMQSDSSERYILDVQYAPGAASIQGDGNVVAGDDITLTCSTVDRGNPEGTYKWKKPNRGTQDGKNLNIENLNVDGDEGNYECYVENDVAQGTSATHTLTVNSVPGVERNLDSEKSVVNTDDSFSVSCAFRAKPAASVVWKRKDDSALPSHIFSFSSSQEADGKFNITTSTLTWSGTDADARRGQGGKMFCEADNGIRDPVKSNTMDLTIQSSPGLKKAIPVSQKHGVTEGASVYFFVEALSNPIPDFQWKRTFNNGTNVNLPSDDSGNKSNLTITNIKMEDFGNYTVSAQNLIGRWEDVEFELRAVGKPHPPTKLSYEATAISLTLSWTPGWDGGPPQTFTITYSTDGFATKITKIPDSPDSGRISYKLSEGISTEKAYSVAILAINSQGSSEVVSWDPITTPDYPLFTVNSIRIEGEQAMIKWTLDKDLADRVLVKAADTTDRQNYIETNVSDFEHEPIVAELPSALDFVFNFSVYKQDDLLVFKADVEPSGGANIGLIIGVVVGIIIALSVVAFFVIQKFRKPKSTHAARVGNSLILYVHAFSEGDKIELDPKRAFNSKLHQLDEDGELTVDNDLYTGSRPRQSEENGELYAEVGSNTKKPKSKKKKFALKPGPDDIYAQIDKAKKSNMQDEDGELTVDNDLYTGSRPHQSEKNEEMYAEVGSKSKNPKDKKKKVTPIPGSDDTYAQVDKAKKSNAQDEDGQLTVDNDLYTGSRPDQSEENGEMYTDVGSKSKKPKDKKKKVASKPGPDDTYAQVDKAKKSNAHETHHDESIYQNCEQTDEEIYANADHANQFVTDDGVVYIEVEFGAESDSNVIRGVVEDVEYAQVDLTKI</sequence>
<name>R7VHV5_CAPTE</name>
<dbReference type="GO" id="GO:0005911">
    <property type="term" value="C:cell-cell junction"/>
    <property type="evidence" value="ECO:0007669"/>
    <property type="project" value="TreeGrafter"/>
</dbReference>
<evidence type="ECO:0000256" key="6">
    <source>
        <dbReference type="SAM" id="MobiDB-lite"/>
    </source>
</evidence>
<dbReference type="STRING" id="283909.R7VHV5"/>
<dbReference type="InterPro" id="IPR036179">
    <property type="entry name" value="Ig-like_dom_sf"/>
</dbReference>
<dbReference type="EMBL" id="AMQN01003853">
    <property type="status" value="NOT_ANNOTATED_CDS"/>
    <property type="molecule type" value="Genomic_DNA"/>
</dbReference>
<dbReference type="SMART" id="SM00409">
    <property type="entry name" value="IG"/>
    <property type="match status" value="5"/>
</dbReference>
<dbReference type="AlphaFoldDB" id="R7VHV5"/>
<evidence type="ECO:0000256" key="4">
    <source>
        <dbReference type="ARBA" id="ARBA00023180"/>
    </source>
</evidence>
<dbReference type="Proteomes" id="UP000014760">
    <property type="component" value="Unassembled WGS sequence"/>
</dbReference>
<keyword evidence="4" id="KW-0325">Glycoprotein</keyword>
<feature type="region of interest" description="Disordered" evidence="6">
    <location>
        <begin position="866"/>
        <end position="1067"/>
    </location>
</feature>
<gene>
    <name evidence="10" type="ORF">CAPTEDRAFT_229391</name>
</gene>
<dbReference type="PANTHER" id="PTHR11640:SF31">
    <property type="entry name" value="IRREGULAR CHIASM C-ROUGHEST PROTEIN-RELATED"/>
    <property type="match status" value="1"/>
</dbReference>
<evidence type="ECO:0000259" key="9">
    <source>
        <dbReference type="PROSITE" id="PS50853"/>
    </source>
</evidence>
<dbReference type="EnsemblMetazoa" id="CapteT229391">
    <property type="protein sequence ID" value="CapteP229391"/>
    <property type="gene ID" value="CapteG229391"/>
</dbReference>
<feature type="domain" description="Ig-like" evidence="8">
    <location>
        <begin position="212"/>
        <end position="300"/>
    </location>
</feature>
<feature type="domain" description="Ig-like" evidence="8">
    <location>
        <begin position="397"/>
        <end position="501"/>
    </location>
</feature>
<keyword evidence="7" id="KW-1133">Transmembrane helix</keyword>
<dbReference type="InterPro" id="IPR036116">
    <property type="entry name" value="FN3_sf"/>
</dbReference>
<feature type="domain" description="Fibronectin type-III" evidence="9">
    <location>
        <begin position="601"/>
        <end position="698"/>
    </location>
</feature>
<protein>
    <submittedName>
        <fullName evidence="10 11">Uncharacterized protein</fullName>
    </submittedName>
</protein>
<reference evidence="10 12" key="2">
    <citation type="journal article" date="2013" name="Nature">
        <title>Insights into bilaterian evolution from three spiralian genomes.</title>
        <authorList>
            <person name="Simakov O."/>
            <person name="Marletaz F."/>
            <person name="Cho S.J."/>
            <person name="Edsinger-Gonzales E."/>
            <person name="Havlak P."/>
            <person name="Hellsten U."/>
            <person name="Kuo D.H."/>
            <person name="Larsson T."/>
            <person name="Lv J."/>
            <person name="Arendt D."/>
            <person name="Savage R."/>
            <person name="Osoegawa K."/>
            <person name="de Jong P."/>
            <person name="Grimwood J."/>
            <person name="Chapman J.A."/>
            <person name="Shapiro H."/>
            <person name="Aerts A."/>
            <person name="Otillar R.P."/>
            <person name="Terry A.Y."/>
            <person name="Boore J.L."/>
            <person name="Grigoriev I.V."/>
            <person name="Lindberg D.R."/>
            <person name="Seaver E.C."/>
            <person name="Weisblat D.A."/>
            <person name="Putnam N.H."/>
            <person name="Rokhsar D.S."/>
        </authorList>
    </citation>
    <scope>NUCLEOTIDE SEQUENCE</scope>
    <source>
        <strain evidence="10 12">I ESC-2004</strain>
    </source>
</reference>
<keyword evidence="12" id="KW-1185">Reference proteome</keyword>
<dbReference type="FunCoup" id="R7VHV5">
    <property type="interactions" value="69"/>
</dbReference>
<evidence type="ECO:0000259" key="8">
    <source>
        <dbReference type="PROSITE" id="PS50835"/>
    </source>
</evidence>
<dbReference type="OMA" id="NLALMIT"/>
<dbReference type="Pfam" id="PF13895">
    <property type="entry name" value="Ig_2"/>
    <property type="match status" value="1"/>
</dbReference>
<dbReference type="Pfam" id="PF13927">
    <property type="entry name" value="Ig_3"/>
    <property type="match status" value="1"/>
</dbReference>
<evidence type="ECO:0000313" key="12">
    <source>
        <dbReference type="Proteomes" id="UP000014760"/>
    </source>
</evidence>
<evidence type="ECO:0000256" key="2">
    <source>
        <dbReference type="ARBA" id="ARBA00023136"/>
    </source>
</evidence>
<accession>R7VHV5</accession>
<dbReference type="Gene3D" id="2.60.40.10">
    <property type="entry name" value="Immunoglobulins"/>
    <property type="match status" value="6"/>
</dbReference>
<dbReference type="PROSITE" id="PS50835">
    <property type="entry name" value="IG_LIKE"/>
    <property type="match status" value="4"/>
</dbReference>
<keyword evidence="7" id="KW-0812">Transmembrane</keyword>
<proteinExistence type="predicted"/>
<dbReference type="PANTHER" id="PTHR11640">
    <property type="entry name" value="NEPHRIN"/>
    <property type="match status" value="1"/>
</dbReference>
<evidence type="ECO:0000313" key="10">
    <source>
        <dbReference type="EMBL" id="ELU18147.1"/>
    </source>
</evidence>
<dbReference type="GO" id="GO:0005886">
    <property type="term" value="C:plasma membrane"/>
    <property type="evidence" value="ECO:0007669"/>
    <property type="project" value="TreeGrafter"/>
</dbReference>
<dbReference type="InterPro" id="IPR051275">
    <property type="entry name" value="Cell_adhesion_signaling"/>
</dbReference>
<evidence type="ECO:0000256" key="3">
    <source>
        <dbReference type="ARBA" id="ARBA00023157"/>
    </source>
</evidence>
<keyword evidence="2 7" id="KW-0472">Membrane</keyword>
<dbReference type="EMBL" id="KB292092">
    <property type="protein sequence ID" value="ELU18147.1"/>
    <property type="molecule type" value="Genomic_DNA"/>
</dbReference>
<reference evidence="11" key="3">
    <citation type="submission" date="2015-06" db="UniProtKB">
        <authorList>
            <consortium name="EnsemblMetazoa"/>
        </authorList>
    </citation>
    <scope>IDENTIFICATION</scope>
</reference>
<evidence type="ECO:0000256" key="1">
    <source>
        <dbReference type="ARBA" id="ARBA00004479"/>
    </source>
</evidence>
<dbReference type="OrthoDB" id="6161934at2759"/>
<evidence type="ECO:0000256" key="7">
    <source>
        <dbReference type="SAM" id="Phobius"/>
    </source>
</evidence>
<dbReference type="GO" id="GO:0050839">
    <property type="term" value="F:cell adhesion molecule binding"/>
    <property type="evidence" value="ECO:0007669"/>
    <property type="project" value="TreeGrafter"/>
</dbReference>
<dbReference type="InterPro" id="IPR003599">
    <property type="entry name" value="Ig_sub"/>
</dbReference>
<keyword evidence="3" id="KW-1015">Disulfide bond</keyword>
<dbReference type="InterPro" id="IPR013783">
    <property type="entry name" value="Ig-like_fold"/>
</dbReference>
<comment type="subcellular location">
    <subcellularLocation>
        <location evidence="1">Membrane</location>
        <topology evidence="1">Single-pass type I membrane protein</topology>
    </subcellularLocation>
</comment>
<dbReference type="HOGENOM" id="CLU_276496_0_0_1"/>
<dbReference type="SUPFAM" id="SSF49265">
    <property type="entry name" value="Fibronectin type III"/>
    <property type="match status" value="1"/>
</dbReference>
<dbReference type="SUPFAM" id="SSF48726">
    <property type="entry name" value="Immunoglobulin"/>
    <property type="match status" value="4"/>
</dbReference>
<feature type="compositionally biased region" description="Basic residues" evidence="6">
    <location>
        <begin position="1026"/>
        <end position="1038"/>
    </location>
</feature>
<evidence type="ECO:0000256" key="5">
    <source>
        <dbReference type="ARBA" id="ARBA00023319"/>
    </source>
</evidence>
<organism evidence="10">
    <name type="scientific">Capitella teleta</name>
    <name type="common">Polychaete worm</name>
    <dbReference type="NCBI Taxonomy" id="283909"/>
    <lineage>
        <taxon>Eukaryota</taxon>
        <taxon>Metazoa</taxon>
        <taxon>Spiralia</taxon>
        <taxon>Lophotrochozoa</taxon>
        <taxon>Annelida</taxon>
        <taxon>Polychaeta</taxon>
        <taxon>Sedentaria</taxon>
        <taxon>Scolecida</taxon>
        <taxon>Capitellidae</taxon>
        <taxon>Capitella</taxon>
    </lineage>
</organism>